<feature type="transmembrane region" description="Helical" evidence="23">
    <location>
        <begin position="312"/>
        <end position="332"/>
    </location>
</feature>
<reference evidence="28" key="1">
    <citation type="submission" date="2018-09" db="EMBL/GenBank/DDBJ databases">
        <authorList>
            <person name="Zhu H."/>
        </authorList>
    </citation>
    <scope>NUCLEOTIDE SEQUENCE [LARGE SCALE GENOMIC DNA]</scope>
    <source>
        <strain evidence="28">K1R23-30</strain>
    </source>
</reference>
<feature type="domain" description="HPt" evidence="26">
    <location>
        <begin position="1023"/>
        <end position="1118"/>
    </location>
</feature>
<dbReference type="RefSeq" id="WP_119771368.1">
    <property type="nucleotide sequence ID" value="NZ_QYUO01000002.1"/>
</dbReference>
<dbReference type="Pfam" id="PF07696">
    <property type="entry name" value="7TMR-DISMED2"/>
    <property type="match status" value="1"/>
</dbReference>
<feature type="domain" description="Response regulatory" evidence="25">
    <location>
        <begin position="850"/>
        <end position="969"/>
    </location>
</feature>
<comment type="function">
    <text evidence="16">Member of the two-component regulatory system BvgS/BvgA. Phosphorylates BvgA via a four-step phosphorelay in response to environmental signals.</text>
</comment>
<dbReference type="PROSITE" id="PS50110">
    <property type="entry name" value="RESPONSE_REGULATORY"/>
    <property type="match status" value="2"/>
</dbReference>
<evidence type="ECO:0000256" key="9">
    <source>
        <dbReference type="ARBA" id="ARBA00022741"/>
    </source>
</evidence>
<keyword evidence="11" id="KW-0067">ATP-binding</keyword>
<dbReference type="CDD" id="cd00082">
    <property type="entry name" value="HisKA"/>
    <property type="match status" value="1"/>
</dbReference>
<organism evidence="27 28">
    <name type="scientific">Noviherbaspirillum saxi</name>
    <dbReference type="NCBI Taxonomy" id="2320863"/>
    <lineage>
        <taxon>Bacteria</taxon>
        <taxon>Pseudomonadati</taxon>
        <taxon>Pseudomonadota</taxon>
        <taxon>Betaproteobacteria</taxon>
        <taxon>Burkholderiales</taxon>
        <taxon>Oxalobacteraceae</taxon>
        <taxon>Noviherbaspirillum</taxon>
    </lineage>
</organism>
<dbReference type="InterPro" id="IPR004358">
    <property type="entry name" value="Sig_transdc_His_kin-like_C"/>
</dbReference>
<evidence type="ECO:0000256" key="6">
    <source>
        <dbReference type="ARBA" id="ARBA00022679"/>
    </source>
</evidence>
<dbReference type="InterPro" id="IPR036641">
    <property type="entry name" value="HPT_dom_sf"/>
</dbReference>
<evidence type="ECO:0000256" key="15">
    <source>
        <dbReference type="ARBA" id="ARBA00023136"/>
    </source>
</evidence>
<dbReference type="Gene3D" id="3.40.50.2300">
    <property type="match status" value="2"/>
</dbReference>
<dbReference type="SUPFAM" id="SSF52172">
    <property type="entry name" value="CheY-like"/>
    <property type="match status" value="2"/>
</dbReference>
<evidence type="ECO:0000256" key="20">
    <source>
        <dbReference type="PROSITE-ProRule" id="PRU00110"/>
    </source>
</evidence>
<keyword evidence="6" id="KW-0808">Transferase</keyword>
<feature type="domain" description="Response regulatory" evidence="25">
    <location>
        <begin position="707"/>
        <end position="827"/>
    </location>
</feature>
<feature type="transmembrane region" description="Helical" evidence="23">
    <location>
        <begin position="253"/>
        <end position="273"/>
    </location>
</feature>
<dbReference type="FunFam" id="3.30.565.10:FF:000010">
    <property type="entry name" value="Sensor histidine kinase RcsC"/>
    <property type="match status" value="1"/>
</dbReference>
<evidence type="ECO:0000256" key="10">
    <source>
        <dbReference type="ARBA" id="ARBA00022777"/>
    </source>
</evidence>
<dbReference type="GO" id="GO:0000155">
    <property type="term" value="F:phosphorelay sensor kinase activity"/>
    <property type="evidence" value="ECO:0007669"/>
    <property type="project" value="InterPro"/>
</dbReference>
<dbReference type="EC" id="2.7.13.3" evidence="3"/>
<dbReference type="SUPFAM" id="SSF47226">
    <property type="entry name" value="Histidine-containing phosphotransfer domain, HPT domain"/>
    <property type="match status" value="1"/>
</dbReference>
<dbReference type="Pfam" id="PF00072">
    <property type="entry name" value="Response_reg"/>
    <property type="match status" value="2"/>
</dbReference>
<evidence type="ECO:0000259" key="24">
    <source>
        <dbReference type="PROSITE" id="PS50109"/>
    </source>
</evidence>
<keyword evidence="12 23" id="KW-1133">Transmembrane helix</keyword>
<dbReference type="InterPro" id="IPR011006">
    <property type="entry name" value="CheY-like_superfamily"/>
</dbReference>
<comment type="catalytic activity">
    <reaction evidence="1">
        <text>ATP + protein L-histidine = ADP + protein N-phospho-L-histidine.</text>
        <dbReference type="EC" id="2.7.13.3"/>
    </reaction>
</comment>
<dbReference type="Pfam" id="PF02518">
    <property type="entry name" value="HATPase_c"/>
    <property type="match status" value="1"/>
</dbReference>
<dbReference type="Gene3D" id="3.30.565.10">
    <property type="entry name" value="Histidine kinase-like ATPase, C-terminal domain"/>
    <property type="match status" value="1"/>
</dbReference>
<comment type="caution">
    <text evidence="27">The sequence shown here is derived from an EMBL/GenBank/DDBJ whole genome shotgun (WGS) entry which is preliminary data.</text>
</comment>
<dbReference type="SMART" id="SM00387">
    <property type="entry name" value="HATPase_c"/>
    <property type="match status" value="1"/>
</dbReference>
<sequence length="1121" mass="123691">MNLGSRRLRNWSVLLLLAVFAMLGHASELRVDDKGIGKPLNLTPHWDVLEDVERRWTINEVIGPEVSQGFRRSRQSTDSLSFGLRRSAIWLRITLSNRSEGHIERLLEVPFTHLHSVELYVPTERGYDRIATGHSLPFAQRPVNHRNFVFPLHLPSGSSSTYYLRVASETSLDIPTKLWEAPIFNQQSLHEYIGQSLYFGMLLALGLYNFLLFTSLRDRTYLYYVLFVAANALSIVAFSGIGFQFIWPESPGWSMISSMIGFASTGFTLLLFQRRLLSTYDTVPWLDRVMRAFLVLNILQMIGFWVLPYHKIIGVGITLDAANMLLALIVGVVSKLRGQRSARFFLLAFSCLVVTAVLTALRSYGVKGIPNFLAVYGMQIGSALEMLLLSLALADRFNQVKREKESAQQQLVDSLKRSERILEQRVTERTAELSRINQDLREHERALKIAKEGAEEASRMKSAFLANMSHEIRTPMNAVIGMAYLALRTELNGKQRDYVEKIHRAAVSLLGIINDILDFSKIEAGKLTIENTDFSLHEVLGNVTTVTSQRASEKGLRYLFDVAEDVPVHLNGDPLRLGQVLINLMSNAIKFTPVGQVQLRCRVVSSSADAVELRFEVEDTGIGMTIEQQGRLFHAFSQADDSTTRKYGGTGLGLAISRRLVEMMGGSMSLHSEAGAGSTFGFCLRFGLGSLTVATLPGLPERLLGCRVLVVDDNPAAREILSDLVQGFHLHVDAVESAAHALTAIRRSDGSQPYDLVLADVGMPGMNGLELASAIADSELAHQPKIILVTAFGRDDVIRQAENVPVAAVLFKPIDQSRLYDTFVTALAQDGAAQSSQTVRRTLPRFDGSRVLLVEDNEVNQQIAREMLAATGLQVDVANNGRIALEKLFAGGPHAYDLVLMDIQMPEIGGHAATRRIRMDPRYAGLPVLAMTAHATAEERAECVRSGMQDHITKPINPDHFYQTLMHWLTPPDVLASDSSSVATAIEPLDATVRSAAAGLDPDIPVDIPGFDTVDTLHRLSNDVDLYHRVLEMLIPSLSASLGQFSSAAAAGDHAAARSVVHTVHGMAANVGAIELAEYASELEEILARREARPEQLSRFHDLVKQTLSLVEQGLAQRKVA</sequence>
<evidence type="ECO:0000256" key="19">
    <source>
        <dbReference type="ARBA" id="ARBA00070152"/>
    </source>
</evidence>
<dbReference type="SUPFAM" id="SSF47384">
    <property type="entry name" value="Homodimeric domain of signal transducing histidine kinase"/>
    <property type="match status" value="1"/>
</dbReference>
<dbReference type="PANTHER" id="PTHR45339">
    <property type="entry name" value="HYBRID SIGNAL TRANSDUCTION HISTIDINE KINASE J"/>
    <property type="match status" value="1"/>
</dbReference>
<dbReference type="Pfam" id="PF00512">
    <property type="entry name" value="HisKA"/>
    <property type="match status" value="1"/>
</dbReference>
<feature type="transmembrane region" description="Helical" evidence="23">
    <location>
        <begin position="221"/>
        <end position="247"/>
    </location>
</feature>
<evidence type="ECO:0000256" key="14">
    <source>
        <dbReference type="ARBA" id="ARBA00023026"/>
    </source>
</evidence>
<evidence type="ECO:0000256" key="18">
    <source>
        <dbReference type="ARBA" id="ARBA00068150"/>
    </source>
</evidence>
<dbReference type="InterPro" id="IPR008207">
    <property type="entry name" value="Sig_transdc_His_kin_Hpt_dom"/>
</dbReference>
<evidence type="ECO:0000256" key="23">
    <source>
        <dbReference type="SAM" id="Phobius"/>
    </source>
</evidence>
<feature type="modified residue" description="4-aspartylphosphate" evidence="21">
    <location>
        <position position="902"/>
    </location>
</feature>
<accession>A0A3A3G7Q7</accession>
<dbReference type="Gene3D" id="1.20.120.160">
    <property type="entry name" value="HPT domain"/>
    <property type="match status" value="1"/>
</dbReference>
<evidence type="ECO:0000313" key="27">
    <source>
        <dbReference type="EMBL" id="RJF96220.1"/>
    </source>
</evidence>
<feature type="domain" description="Histidine kinase" evidence="24">
    <location>
        <begin position="467"/>
        <end position="688"/>
    </location>
</feature>
<keyword evidence="14" id="KW-0843">Virulence</keyword>
<dbReference type="Proteomes" id="UP000265955">
    <property type="component" value="Unassembled WGS sequence"/>
</dbReference>
<evidence type="ECO:0000256" key="4">
    <source>
        <dbReference type="ARBA" id="ARBA00022475"/>
    </source>
</evidence>
<keyword evidence="8" id="KW-0732">Signal</keyword>
<dbReference type="PROSITE" id="PS50894">
    <property type="entry name" value="HPT"/>
    <property type="match status" value="1"/>
</dbReference>
<feature type="coiled-coil region" evidence="22">
    <location>
        <begin position="397"/>
        <end position="460"/>
    </location>
</feature>
<evidence type="ECO:0000256" key="16">
    <source>
        <dbReference type="ARBA" id="ARBA00058004"/>
    </source>
</evidence>
<dbReference type="InterPro" id="IPR036097">
    <property type="entry name" value="HisK_dim/P_sf"/>
</dbReference>
<evidence type="ECO:0000256" key="8">
    <source>
        <dbReference type="ARBA" id="ARBA00022729"/>
    </source>
</evidence>
<dbReference type="CDD" id="cd17546">
    <property type="entry name" value="REC_hyHK_CKI1_RcsC-like"/>
    <property type="match status" value="2"/>
</dbReference>
<dbReference type="InterPro" id="IPR011622">
    <property type="entry name" value="7TMR_DISM_rcpt_extracell_dom2"/>
</dbReference>
<evidence type="ECO:0000256" key="7">
    <source>
        <dbReference type="ARBA" id="ARBA00022692"/>
    </source>
</evidence>
<evidence type="ECO:0000256" key="2">
    <source>
        <dbReference type="ARBA" id="ARBA00004651"/>
    </source>
</evidence>
<dbReference type="SMART" id="SM00448">
    <property type="entry name" value="REC"/>
    <property type="match status" value="2"/>
</dbReference>
<dbReference type="FunFam" id="1.10.287.130:FF:000002">
    <property type="entry name" value="Two-component osmosensing histidine kinase"/>
    <property type="match status" value="1"/>
</dbReference>
<dbReference type="PANTHER" id="PTHR45339:SF1">
    <property type="entry name" value="HYBRID SIGNAL TRANSDUCTION HISTIDINE KINASE J"/>
    <property type="match status" value="1"/>
</dbReference>
<evidence type="ECO:0000256" key="12">
    <source>
        <dbReference type="ARBA" id="ARBA00022989"/>
    </source>
</evidence>
<keyword evidence="13" id="KW-0902">Two-component regulatory system</keyword>
<feature type="modified residue" description="4-aspartylphosphate" evidence="21">
    <location>
        <position position="760"/>
    </location>
</feature>
<proteinExistence type="predicted"/>
<keyword evidence="9" id="KW-0547">Nucleotide-binding</keyword>
<dbReference type="PROSITE" id="PS50109">
    <property type="entry name" value="HIS_KIN"/>
    <property type="match status" value="1"/>
</dbReference>
<dbReference type="SMART" id="SM00073">
    <property type="entry name" value="HPT"/>
    <property type="match status" value="1"/>
</dbReference>
<evidence type="ECO:0000256" key="21">
    <source>
        <dbReference type="PROSITE-ProRule" id="PRU00169"/>
    </source>
</evidence>
<feature type="transmembrane region" description="Helical" evidence="23">
    <location>
        <begin position="285"/>
        <end position="306"/>
    </location>
</feature>
<evidence type="ECO:0000256" key="11">
    <source>
        <dbReference type="ARBA" id="ARBA00022840"/>
    </source>
</evidence>
<keyword evidence="7 23" id="KW-0812">Transmembrane</keyword>
<keyword evidence="28" id="KW-1185">Reference proteome</keyword>
<feature type="modified residue" description="Phosphohistidine" evidence="20">
    <location>
        <position position="1062"/>
    </location>
</feature>
<comment type="subcellular location">
    <subcellularLocation>
        <location evidence="2">Cell membrane</location>
        <topology evidence="2">Multi-pass membrane protein</topology>
    </subcellularLocation>
</comment>
<dbReference type="Pfam" id="PF07695">
    <property type="entry name" value="7TMR-DISM_7TM"/>
    <property type="match status" value="1"/>
</dbReference>
<keyword evidence="4" id="KW-1003">Cell membrane</keyword>
<evidence type="ECO:0000259" key="25">
    <source>
        <dbReference type="PROSITE" id="PS50110"/>
    </source>
</evidence>
<dbReference type="InterPro" id="IPR003661">
    <property type="entry name" value="HisK_dim/P_dom"/>
</dbReference>
<keyword evidence="15 23" id="KW-0472">Membrane</keyword>
<dbReference type="GO" id="GO:0005524">
    <property type="term" value="F:ATP binding"/>
    <property type="evidence" value="ECO:0007669"/>
    <property type="project" value="UniProtKB-KW"/>
</dbReference>
<dbReference type="OrthoDB" id="5468482at2"/>
<dbReference type="InterPro" id="IPR005467">
    <property type="entry name" value="His_kinase_dom"/>
</dbReference>
<dbReference type="GO" id="GO:0005886">
    <property type="term" value="C:plasma membrane"/>
    <property type="evidence" value="ECO:0007669"/>
    <property type="project" value="UniProtKB-SubCell"/>
</dbReference>
<dbReference type="InterPro" id="IPR036890">
    <property type="entry name" value="HATPase_C_sf"/>
</dbReference>
<gene>
    <name evidence="27" type="ORF">D3871_23160</name>
</gene>
<dbReference type="PRINTS" id="PR00344">
    <property type="entry name" value="BCTRLSENSOR"/>
</dbReference>
<evidence type="ECO:0000259" key="26">
    <source>
        <dbReference type="PROSITE" id="PS50894"/>
    </source>
</evidence>
<evidence type="ECO:0000256" key="1">
    <source>
        <dbReference type="ARBA" id="ARBA00000085"/>
    </source>
</evidence>
<dbReference type="InterPro" id="IPR003594">
    <property type="entry name" value="HATPase_dom"/>
</dbReference>
<evidence type="ECO:0000256" key="22">
    <source>
        <dbReference type="SAM" id="Coils"/>
    </source>
</evidence>
<dbReference type="EMBL" id="QYUO01000002">
    <property type="protein sequence ID" value="RJF96220.1"/>
    <property type="molecule type" value="Genomic_DNA"/>
</dbReference>
<feature type="transmembrane region" description="Helical" evidence="23">
    <location>
        <begin position="344"/>
        <end position="361"/>
    </location>
</feature>
<feature type="transmembrane region" description="Helical" evidence="23">
    <location>
        <begin position="196"/>
        <end position="214"/>
    </location>
</feature>
<dbReference type="Gene3D" id="2.60.40.2380">
    <property type="match status" value="1"/>
</dbReference>
<protein>
    <recommendedName>
        <fullName evidence="18">Sensory/regulatory protein RpfC</fullName>
        <ecNumber evidence="3">2.7.13.3</ecNumber>
    </recommendedName>
    <alternativeName>
        <fullName evidence="19">Virulence sensor protein BvgS</fullName>
    </alternativeName>
</protein>
<dbReference type="Pfam" id="PF01627">
    <property type="entry name" value="Hpt"/>
    <property type="match status" value="1"/>
</dbReference>
<dbReference type="InterPro" id="IPR001789">
    <property type="entry name" value="Sig_transdc_resp-reg_receiver"/>
</dbReference>
<dbReference type="SMART" id="SM00388">
    <property type="entry name" value="HisKA"/>
    <property type="match status" value="1"/>
</dbReference>
<evidence type="ECO:0000256" key="3">
    <source>
        <dbReference type="ARBA" id="ARBA00012438"/>
    </source>
</evidence>
<evidence type="ECO:0000256" key="5">
    <source>
        <dbReference type="ARBA" id="ARBA00022553"/>
    </source>
</evidence>
<keyword evidence="5 21" id="KW-0597">Phosphoprotein</keyword>
<dbReference type="CDD" id="cd16922">
    <property type="entry name" value="HATPase_EvgS-ArcB-TorS-like"/>
    <property type="match status" value="1"/>
</dbReference>
<evidence type="ECO:0000256" key="13">
    <source>
        <dbReference type="ARBA" id="ARBA00023012"/>
    </source>
</evidence>
<dbReference type="InterPro" id="IPR011623">
    <property type="entry name" value="7TMR_DISM_rcpt_extracell_dom1"/>
</dbReference>
<dbReference type="AlphaFoldDB" id="A0A3A3G7Q7"/>
<name>A0A3A3G7Q7_9BURK</name>
<keyword evidence="22" id="KW-0175">Coiled coil</keyword>
<evidence type="ECO:0000313" key="28">
    <source>
        <dbReference type="Proteomes" id="UP000265955"/>
    </source>
</evidence>
<dbReference type="Gene3D" id="1.10.287.130">
    <property type="match status" value="1"/>
</dbReference>
<comment type="subunit">
    <text evidence="17">At low DSF concentrations, interacts with RpfF.</text>
</comment>
<evidence type="ECO:0000256" key="17">
    <source>
        <dbReference type="ARBA" id="ARBA00064003"/>
    </source>
</evidence>
<keyword evidence="10" id="KW-0418">Kinase</keyword>
<dbReference type="SUPFAM" id="SSF55874">
    <property type="entry name" value="ATPase domain of HSP90 chaperone/DNA topoisomerase II/histidine kinase"/>
    <property type="match status" value="1"/>
</dbReference>